<dbReference type="EMBL" id="GBRH01244168">
    <property type="protein sequence ID" value="JAD53727.1"/>
    <property type="molecule type" value="Transcribed_RNA"/>
</dbReference>
<reference evidence="1" key="2">
    <citation type="journal article" date="2015" name="Data Brief">
        <title>Shoot transcriptome of the giant reed, Arundo donax.</title>
        <authorList>
            <person name="Barrero R.A."/>
            <person name="Guerrero F.D."/>
            <person name="Moolhuijzen P."/>
            <person name="Goolsby J.A."/>
            <person name="Tidwell J."/>
            <person name="Bellgard S.E."/>
            <person name="Bellgard M.I."/>
        </authorList>
    </citation>
    <scope>NUCLEOTIDE SEQUENCE</scope>
    <source>
        <tissue evidence="1">Shoot tissue taken approximately 20 cm above the soil surface</tissue>
    </source>
</reference>
<protein>
    <submittedName>
        <fullName evidence="1">Tps1</fullName>
    </submittedName>
</protein>
<reference evidence="1" key="1">
    <citation type="submission" date="2014-09" db="EMBL/GenBank/DDBJ databases">
        <authorList>
            <person name="Magalhaes I.L.F."/>
            <person name="Oliveira U."/>
            <person name="Santos F.R."/>
            <person name="Vidigal T.H.D.A."/>
            <person name="Brescovit A.D."/>
            <person name="Santos A.J."/>
        </authorList>
    </citation>
    <scope>NUCLEOTIDE SEQUENCE</scope>
    <source>
        <tissue evidence="1">Shoot tissue taken approximately 20 cm above the soil surface</tissue>
    </source>
</reference>
<name>A0A0A9B336_ARUDO</name>
<evidence type="ECO:0000313" key="1">
    <source>
        <dbReference type="EMBL" id="JAD53727.1"/>
    </source>
</evidence>
<sequence length="42" mass="4660">MLSRTNSSSEILTLEALCNSNKVLVSFKYPSSELWKPRASAT</sequence>
<accession>A0A0A9B336</accession>
<organism evidence="1">
    <name type="scientific">Arundo donax</name>
    <name type="common">Giant reed</name>
    <name type="synonym">Donax arundinaceus</name>
    <dbReference type="NCBI Taxonomy" id="35708"/>
    <lineage>
        <taxon>Eukaryota</taxon>
        <taxon>Viridiplantae</taxon>
        <taxon>Streptophyta</taxon>
        <taxon>Embryophyta</taxon>
        <taxon>Tracheophyta</taxon>
        <taxon>Spermatophyta</taxon>
        <taxon>Magnoliopsida</taxon>
        <taxon>Liliopsida</taxon>
        <taxon>Poales</taxon>
        <taxon>Poaceae</taxon>
        <taxon>PACMAD clade</taxon>
        <taxon>Arundinoideae</taxon>
        <taxon>Arundineae</taxon>
        <taxon>Arundo</taxon>
    </lineage>
</organism>
<dbReference type="AlphaFoldDB" id="A0A0A9B336"/>
<proteinExistence type="predicted"/>